<evidence type="ECO:0000256" key="3">
    <source>
        <dbReference type="ARBA" id="ARBA00022701"/>
    </source>
</evidence>
<protein>
    <recommendedName>
        <fullName evidence="8">CLIP1 zinc knuckle domain-containing protein</fullName>
    </recommendedName>
</protein>
<organism evidence="9 10">
    <name type="scientific">Candidula unifasciata</name>
    <dbReference type="NCBI Taxonomy" id="100452"/>
    <lineage>
        <taxon>Eukaryota</taxon>
        <taxon>Metazoa</taxon>
        <taxon>Spiralia</taxon>
        <taxon>Lophotrochozoa</taxon>
        <taxon>Mollusca</taxon>
        <taxon>Gastropoda</taxon>
        <taxon>Heterobranchia</taxon>
        <taxon>Euthyneura</taxon>
        <taxon>Panpulmonata</taxon>
        <taxon>Eupulmonata</taxon>
        <taxon>Stylommatophora</taxon>
        <taxon>Helicina</taxon>
        <taxon>Helicoidea</taxon>
        <taxon>Geomitridae</taxon>
        <taxon>Candidula</taxon>
    </lineage>
</organism>
<name>A0A8S3ZW64_9EUPU</name>
<keyword evidence="2" id="KW-0963">Cytoplasm</keyword>
<keyword evidence="4 6" id="KW-0175">Coiled coil</keyword>
<comment type="subcellular location">
    <subcellularLocation>
        <location evidence="1">Cytoplasm</location>
        <location evidence="1">Cytoskeleton</location>
    </subcellularLocation>
</comment>
<dbReference type="Proteomes" id="UP000678393">
    <property type="component" value="Unassembled WGS sequence"/>
</dbReference>
<dbReference type="EMBL" id="CAJHNH020005990">
    <property type="protein sequence ID" value="CAG5133184.1"/>
    <property type="molecule type" value="Genomic_DNA"/>
</dbReference>
<feature type="coiled-coil region" evidence="6">
    <location>
        <begin position="17"/>
        <end position="58"/>
    </location>
</feature>
<comment type="caution">
    <text evidence="9">The sequence shown here is derived from an EMBL/GenBank/DDBJ whole genome shotgun (WGS) entry which is preliminary data.</text>
</comment>
<sequence>MFTDAPESPTQLDDVVYTNLKEEANAAKGQVDFLNSVIVELQSKNQELMHRLSVMEDSGIHTNGEFSEPVETPTRSRAPPRLFCDICDVFDLHDTEDCPQQAMSSSPEPSRHHGDPKNTRPYCNICEVFGHSTEQCDDEQTF</sequence>
<gene>
    <name evidence="9" type="ORF">CUNI_LOCUS18742</name>
</gene>
<proteinExistence type="predicted"/>
<evidence type="ECO:0000256" key="5">
    <source>
        <dbReference type="ARBA" id="ARBA00023212"/>
    </source>
</evidence>
<evidence type="ECO:0000256" key="7">
    <source>
        <dbReference type="SAM" id="MobiDB-lite"/>
    </source>
</evidence>
<keyword evidence="10" id="KW-1185">Reference proteome</keyword>
<feature type="domain" description="CLIP1 zinc knuckle" evidence="8">
    <location>
        <begin position="81"/>
        <end position="98"/>
    </location>
</feature>
<reference evidence="9" key="1">
    <citation type="submission" date="2021-04" db="EMBL/GenBank/DDBJ databases">
        <authorList>
            <consortium name="Molecular Ecology Group"/>
        </authorList>
    </citation>
    <scope>NUCLEOTIDE SEQUENCE</scope>
</reference>
<evidence type="ECO:0000313" key="10">
    <source>
        <dbReference type="Proteomes" id="UP000678393"/>
    </source>
</evidence>
<feature type="region of interest" description="Disordered" evidence="7">
    <location>
        <begin position="97"/>
        <end position="117"/>
    </location>
</feature>
<accession>A0A8S3ZW64</accession>
<evidence type="ECO:0000256" key="4">
    <source>
        <dbReference type="ARBA" id="ARBA00023054"/>
    </source>
</evidence>
<dbReference type="AlphaFoldDB" id="A0A8S3ZW64"/>
<dbReference type="GO" id="GO:0005874">
    <property type="term" value="C:microtubule"/>
    <property type="evidence" value="ECO:0007669"/>
    <property type="project" value="UniProtKB-KW"/>
</dbReference>
<evidence type="ECO:0000259" key="8">
    <source>
        <dbReference type="Pfam" id="PF16641"/>
    </source>
</evidence>
<evidence type="ECO:0000256" key="6">
    <source>
        <dbReference type="SAM" id="Coils"/>
    </source>
</evidence>
<evidence type="ECO:0000256" key="1">
    <source>
        <dbReference type="ARBA" id="ARBA00004245"/>
    </source>
</evidence>
<dbReference type="OrthoDB" id="5412539at2759"/>
<feature type="domain" description="CLIP1 zinc knuckle" evidence="8">
    <location>
        <begin position="120"/>
        <end position="136"/>
    </location>
</feature>
<dbReference type="Pfam" id="PF16641">
    <property type="entry name" value="CLIP1_ZNF"/>
    <property type="match status" value="2"/>
</dbReference>
<keyword evidence="3" id="KW-0493">Microtubule</keyword>
<evidence type="ECO:0000313" key="9">
    <source>
        <dbReference type="EMBL" id="CAG5133184.1"/>
    </source>
</evidence>
<dbReference type="InterPro" id="IPR032108">
    <property type="entry name" value="CLIP1_ZNF"/>
</dbReference>
<evidence type="ECO:0000256" key="2">
    <source>
        <dbReference type="ARBA" id="ARBA00022490"/>
    </source>
</evidence>
<keyword evidence="5" id="KW-0206">Cytoskeleton</keyword>